<name>A0A4R3KE91_9FIRM</name>
<dbReference type="FunFam" id="3.40.50.1970:FF:000003">
    <property type="entry name" value="Alcohol dehydrogenase, iron-containing"/>
    <property type="match status" value="1"/>
</dbReference>
<dbReference type="Pfam" id="PF25137">
    <property type="entry name" value="ADH_Fe_C"/>
    <property type="match status" value="1"/>
</dbReference>
<evidence type="ECO:0000256" key="1">
    <source>
        <dbReference type="ARBA" id="ARBA00023002"/>
    </source>
</evidence>
<dbReference type="GO" id="GO:0008106">
    <property type="term" value="F:alcohol dehydrogenase (NADP+) activity"/>
    <property type="evidence" value="ECO:0007669"/>
    <property type="project" value="TreeGrafter"/>
</dbReference>
<dbReference type="Pfam" id="PF00465">
    <property type="entry name" value="Fe-ADH"/>
    <property type="match status" value="1"/>
</dbReference>
<dbReference type="InterPro" id="IPR001670">
    <property type="entry name" value="ADH_Fe/GldA"/>
</dbReference>
<dbReference type="GO" id="GO:1990002">
    <property type="term" value="F:methylglyoxal reductase (NADPH) (acetol producing) activity"/>
    <property type="evidence" value="ECO:0007669"/>
    <property type="project" value="TreeGrafter"/>
</dbReference>
<reference evidence="4 5" key="1">
    <citation type="submission" date="2019-03" db="EMBL/GenBank/DDBJ databases">
        <title>Genomic Encyclopedia of Type Strains, Phase IV (KMG-IV): sequencing the most valuable type-strain genomes for metagenomic binning, comparative biology and taxonomic classification.</title>
        <authorList>
            <person name="Goeker M."/>
        </authorList>
    </citation>
    <scope>NUCLEOTIDE SEQUENCE [LARGE SCALE GENOMIC DNA]</scope>
    <source>
        <strain evidence="4 5">DSM 20467</strain>
    </source>
</reference>
<proteinExistence type="predicted"/>
<accession>A0A4R3KE91</accession>
<dbReference type="EMBL" id="SMAA01000002">
    <property type="protein sequence ID" value="TCS81420.1"/>
    <property type="molecule type" value="Genomic_DNA"/>
</dbReference>
<feature type="domain" description="Alcohol dehydrogenase iron-type/glycerol dehydrogenase GldA" evidence="2">
    <location>
        <begin position="9"/>
        <end position="180"/>
    </location>
</feature>
<gene>
    <name evidence="4" type="ORF">EDC37_102122</name>
</gene>
<dbReference type="InterPro" id="IPR056798">
    <property type="entry name" value="ADH_Fe_C"/>
</dbReference>
<dbReference type="PANTHER" id="PTHR43633:SF1">
    <property type="entry name" value="ALCOHOL DEHYDROGENASE YQHD"/>
    <property type="match status" value="1"/>
</dbReference>
<dbReference type="Gene3D" id="1.20.1090.10">
    <property type="entry name" value="Dehydroquinate synthase-like - alpha domain"/>
    <property type="match status" value="1"/>
</dbReference>
<organism evidence="4 5">
    <name type="scientific">Pectinatus cerevisiiphilus</name>
    <dbReference type="NCBI Taxonomy" id="86956"/>
    <lineage>
        <taxon>Bacteria</taxon>
        <taxon>Bacillati</taxon>
        <taxon>Bacillota</taxon>
        <taxon>Negativicutes</taxon>
        <taxon>Selenomonadales</taxon>
        <taxon>Selenomonadaceae</taxon>
        <taxon>Pectinatus</taxon>
    </lineage>
</organism>
<evidence type="ECO:0000313" key="4">
    <source>
        <dbReference type="EMBL" id="TCS81420.1"/>
    </source>
</evidence>
<dbReference type="GO" id="GO:0005829">
    <property type="term" value="C:cytosol"/>
    <property type="evidence" value="ECO:0007669"/>
    <property type="project" value="TreeGrafter"/>
</dbReference>
<dbReference type="SUPFAM" id="SSF56796">
    <property type="entry name" value="Dehydroquinate synthase-like"/>
    <property type="match status" value="1"/>
</dbReference>
<evidence type="ECO:0000259" key="3">
    <source>
        <dbReference type="Pfam" id="PF25137"/>
    </source>
</evidence>
<keyword evidence="5" id="KW-1185">Reference proteome</keyword>
<dbReference type="AlphaFoldDB" id="A0A4R3KE91"/>
<comment type="caution">
    <text evidence="4">The sequence shown here is derived from an EMBL/GenBank/DDBJ whole genome shotgun (WGS) entry which is preliminary data.</text>
</comment>
<evidence type="ECO:0000313" key="5">
    <source>
        <dbReference type="Proteomes" id="UP000295188"/>
    </source>
</evidence>
<dbReference type="RefSeq" id="WP_132547290.1">
    <property type="nucleotide sequence ID" value="NZ_SMAA01000002.1"/>
</dbReference>
<dbReference type="CDD" id="cd08187">
    <property type="entry name" value="BDH"/>
    <property type="match status" value="1"/>
</dbReference>
<sequence length="394" mass="43247">MKSFEYCCPTEIIFGKDAELKAGKKIKACGASKVLVVYGGGSVKRNGLLDRIGTNLTTAGLQYITLGGVKPNPVVSFVRDGIKLALREKVDFILAVGGGSVIDTAKALAHGVANSKYDIWDDIWQKKVEIHKTTPLASVLTLAAAGSETSDSAVLTNEETGQKRGLSMVLNRPRMAFMNPELTYSAPKFQVACGIGDILMHTLERYFSKDKDNYMTDFIAEGLLKNVIAFSHDALEKENDYLSRSEIMYCGSLSHCDLTGLGRQKDFSVHKLGHELSGKFDVTHGASLTTMWASWARYSYKTDIARFARLANVLWQIDEKDAETAALKGIDKMEEYFHSIGLPTCFSELGIGVQDEKNISYLADMCTDGGSKTVGNFKPIAKQDAINMYKMANH</sequence>
<feature type="domain" description="Fe-containing alcohol dehydrogenase-like C-terminal" evidence="3">
    <location>
        <begin position="197"/>
        <end position="392"/>
    </location>
</feature>
<dbReference type="GO" id="GO:1990362">
    <property type="term" value="F:butanol dehydrogenase (NAD+) activity"/>
    <property type="evidence" value="ECO:0007669"/>
    <property type="project" value="InterPro"/>
</dbReference>
<dbReference type="InterPro" id="IPR044731">
    <property type="entry name" value="BDH-like"/>
</dbReference>
<keyword evidence="1" id="KW-0560">Oxidoreductase</keyword>
<evidence type="ECO:0000259" key="2">
    <source>
        <dbReference type="Pfam" id="PF00465"/>
    </source>
</evidence>
<dbReference type="GO" id="GO:0046872">
    <property type="term" value="F:metal ion binding"/>
    <property type="evidence" value="ECO:0007669"/>
    <property type="project" value="InterPro"/>
</dbReference>
<dbReference type="Gene3D" id="3.40.50.1970">
    <property type="match status" value="1"/>
</dbReference>
<dbReference type="Proteomes" id="UP000295188">
    <property type="component" value="Unassembled WGS sequence"/>
</dbReference>
<dbReference type="PANTHER" id="PTHR43633">
    <property type="entry name" value="ALCOHOL DEHYDROGENASE YQHD"/>
    <property type="match status" value="1"/>
</dbReference>
<dbReference type="OrthoDB" id="1623957at2"/>
<protein>
    <submittedName>
        <fullName evidence="4">Uncharacterized protein</fullName>
    </submittedName>
</protein>